<proteinExistence type="predicted"/>
<protein>
    <recommendedName>
        <fullName evidence="4">Lipoprotein</fullName>
    </recommendedName>
</protein>
<evidence type="ECO:0000256" key="1">
    <source>
        <dbReference type="SAM" id="SignalP"/>
    </source>
</evidence>
<dbReference type="EMBL" id="JAQNDK010000002">
    <property type="protein sequence ID" value="MDC0680436.1"/>
    <property type="molecule type" value="Genomic_DNA"/>
</dbReference>
<keyword evidence="1" id="KW-0732">Signal</keyword>
<evidence type="ECO:0008006" key="4">
    <source>
        <dbReference type="Google" id="ProtNLM"/>
    </source>
</evidence>
<name>A0ABT5C5G7_9BACT</name>
<evidence type="ECO:0000313" key="2">
    <source>
        <dbReference type="EMBL" id="MDC0680436.1"/>
    </source>
</evidence>
<gene>
    <name evidence="2" type="ORF">POL72_22025</name>
</gene>
<organism evidence="2 3">
    <name type="scientific">Sorangium atrum</name>
    <dbReference type="NCBI Taxonomy" id="2995308"/>
    <lineage>
        <taxon>Bacteria</taxon>
        <taxon>Pseudomonadati</taxon>
        <taxon>Myxococcota</taxon>
        <taxon>Polyangia</taxon>
        <taxon>Polyangiales</taxon>
        <taxon>Polyangiaceae</taxon>
        <taxon>Sorangium</taxon>
    </lineage>
</organism>
<accession>A0ABT5C5G7</accession>
<dbReference type="RefSeq" id="WP_012232997.1">
    <property type="nucleotide sequence ID" value="NZ_JAQNDK010000002.1"/>
</dbReference>
<sequence length="200" mass="19744">MMRVFHVLPLSLAALGALACSSTPEPTIDPNNPCPPGQWCASAVPTTPATAVPTPTTTAAPAGSAATPIPPVAAVAATPILQGMGTTEAPGMKPDGGPFAGQFQEGQALEQQINISPGKCYTVVGIGLGVQELDIQLVSQPAPALPPVVLAQDSTTGAAATLGGKASGCWKNPLPIGGPGKVILKATKGAGIAAAQVFIK</sequence>
<dbReference type="Proteomes" id="UP001217485">
    <property type="component" value="Unassembled WGS sequence"/>
</dbReference>
<evidence type="ECO:0000313" key="3">
    <source>
        <dbReference type="Proteomes" id="UP001217485"/>
    </source>
</evidence>
<comment type="caution">
    <text evidence="2">The sequence shown here is derived from an EMBL/GenBank/DDBJ whole genome shotgun (WGS) entry which is preliminary data.</text>
</comment>
<dbReference type="PROSITE" id="PS51257">
    <property type="entry name" value="PROKAR_LIPOPROTEIN"/>
    <property type="match status" value="1"/>
</dbReference>
<feature type="chain" id="PRO_5047530721" description="Lipoprotein" evidence="1">
    <location>
        <begin position="20"/>
        <end position="200"/>
    </location>
</feature>
<reference evidence="2 3" key="1">
    <citation type="submission" date="2023-01" db="EMBL/GenBank/DDBJ databases">
        <title>Minimal conservation of predation-associated metabolite biosynthetic gene clusters underscores biosynthetic potential of Myxococcota including descriptions for ten novel species: Archangium lansinium sp. nov., Myxococcus landrumus sp. nov., Nannocystis bai.</title>
        <authorList>
            <person name="Ahearne A."/>
            <person name="Stevens C."/>
            <person name="Dowd S."/>
        </authorList>
    </citation>
    <scope>NUCLEOTIDE SEQUENCE [LARGE SCALE GENOMIC DNA]</scope>
    <source>
        <strain evidence="2 3">WIWO2</strain>
    </source>
</reference>
<feature type="signal peptide" evidence="1">
    <location>
        <begin position="1"/>
        <end position="19"/>
    </location>
</feature>
<keyword evidence="3" id="KW-1185">Reference proteome</keyword>